<keyword evidence="1" id="KW-0812">Transmembrane</keyword>
<keyword evidence="1" id="KW-0472">Membrane</keyword>
<dbReference type="InterPro" id="IPR007973">
    <property type="entry name" value="Pilus_assembly_TraE"/>
</dbReference>
<dbReference type="EMBL" id="BNCK01000014">
    <property type="protein sequence ID" value="GHG07064.1"/>
    <property type="molecule type" value="Genomic_DNA"/>
</dbReference>
<accession>A0A919EQB6</accession>
<dbReference type="Pfam" id="PF05309">
    <property type="entry name" value="TraE"/>
    <property type="match status" value="1"/>
</dbReference>
<organism evidence="2 3">
    <name type="scientific">Thalassotalea marina</name>
    <dbReference type="NCBI Taxonomy" id="1673741"/>
    <lineage>
        <taxon>Bacteria</taxon>
        <taxon>Pseudomonadati</taxon>
        <taxon>Pseudomonadota</taxon>
        <taxon>Gammaproteobacteria</taxon>
        <taxon>Alteromonadales</taxon>
        <taxon>Colwelliaceae</taxon>
        <taxon>Thalassotalea</taxon>
    </lineage>
</organism>
<feature type="transmembrane region" description="Helical" evidence="1">
    <location>
        <begin position="23"/>
        <end position="42"/>
    </location>
</feature>
<evidence type="ECO:0000256" key="1">
    <source>
        <dbReference type="SAM" id="Phobius"/>
    </source>
</evidence>
<gene>
    <name evidence="2" type="ORF">GCM10017161_40870</name>
</gene>
<dbReference type="RefSeq" id="WP_189774623.1">
    <property type="nucleotide sequence ID" value="NZ_BNCK01000014.1"/>
</dbReference>
<evidence type="ECO:0008006" key="4">
    <source>
        <dbReference type="Google" id="ProtNLM"/>
    </source>
</evidence>
<reference evidence="2" key="1">
    <citation type="journal article" date="2014" name="Int. J. Syst. Evol. Microbiol.">
        <title>Complete genome sequence of Corynebacterium casei LMG S-19264T (=DSM 44701T), isolated from a smear-ripened cheese.</title>
        <authorList>
            <consortium name="US DOE Joint Genome Institute (JGI-PGF)"/>
            <person name="Walter F."/>
            <person name="Albersmeier A."/>
            <person name="Kalinowski J."/>
            <person name="Ruckert C."/>
        </authorList>
    </citation>
    <scope>NUCLEOTIDE SEQUENCE</scope>
    <source>
        <strain evidence="2">KCTC 42731</strain>
    </source>
</reference>
<evidence type="ECO:0000313" key="3">
    <source>
        <dbReference type="Proteomes" id="UP000623842"/>
    </source>
</evidence>
<dbReference type="AlphaFoldDB" id="A0A919EQB6"/>
<name>A0A919EQB6_9GAMM</name>
<reference evidence="2" key="2">
    <citation type="submission" date="2020-09" db="EMBL/GenBank/DDBJ databases">
        <authorList>
            <person name="Sun Q."/>
            <person name="Kim S."/>
        </authorList>
    </citation>
    <scope>NUCLEOTIDE SEQUENCE</scope>
    <source>
        <strain evidence="2">KCTC 42731</strain>
    </source>
</reference>
<protein>
    <recommendedName>
        <fullName evidence="4">Type IV conjugative transfer system protein TraE</fullName>
    </recommendedName>
</protein>
<keyword evidence="3" id="KW-1185">Reference proteome</keyword>
<proteinExistence type="predicted"/>
<comment type="caution">
    <text evidence="2">The sequence shown here is derived from an EMBL/GenBank/DDBJ whole genome shotgun (WGS) entry which is preliminary data.</text>
</comment>
<keyword evidence="1" id="KW-1133">Transmembrane helix</keyword>
<sequence>MADKKVFQPFIQGTSNVFGENRLLKILLGIMVVGVWMIYTSIQDFKEHQKTIVMPGGNRAPYEIRNYSAADNYLFDMANYIVYLAGNFTPSNVEDRFNILLGLIHESTYPRYQEHFKKLTTEIKRFKNISHIAELEYPDPLFTRENQLRIRMQKSKVVGNTVKPPVINYMIVDYQIIDGRFWIFDMKELTQAEYAEVQRNEK</sequence>
<evidence type="ECO:0000313" key="2">
    <source>
        <dbReference type="EMBL" id="GHG07064.1"/>
    </source>
</evidence>
<dbReference type="Proteomes" id="UP000623842">
    <property type="component" value="Unassembled WGS sequence"/>
</dbReference>